<feature type="chain" id="PRO_5026029221" description="Ice-binding protein C-terminal domain-containing protein" evidence="1">
    <location>
        <begin position="25"/>
        <end position="240"/>
    </location>
</feature>
<keyword evidence="1" id="KW-0732">Signal</keyword>
<dbReference type="InterPro" id="IPR013424">
    <property type="entry name" value="Ice-binding_C"/>
</dbReference>
<evidence type="ECO:0000256" key="1">
    <source>
        <dbReference type="SAM" id="SignalP"/>
    </source>
</evidence>
<organism evidence="3 4">
    <name type="scientific">Sulfurimicrobium lacus</name>
    <dbReference type="NCBI Taxonomy" id="2715678"/>
    <lineage>
        <taxon>Bacteria</taxon>
        <taxon>Pseudomonadati</taxon>
        <taxon>Pseudomonadota</taxon>
        <taxon>Betaproteobacteria</taxon>
        <taxon>Nitrosomonadales</taxon>
        <taxon>Sulfuricellaceae</taxon>
        <taxon>Sulfurimicrobium</taxon>
    </lineage>
</organism>
<gene>
    <name evidence="3" type="ORF">SKTS_16380</name>
</gene>
<reference evidence="4" key="1">
    <citation type="submission" date="2020-03" db="EMBL/GenBank/DDBJ databases">
        <title>Complete genome sequence of sulfur-oxidizing bacterium skT11.</title>
        <authorList>
            <person name="Kanda M."/>
            <person name="Kojima H."/>
            <person name="Fukui M."/>
        </authorList>
    </citation>
    <scope>NUCLEOTIDE SEQUENCE [LARGE SCALE GENOMIC DNA]</scope>
    <source>
        <strain evidence="4">skT11</strain>
    </source>
</reference>
<evidence type="ECO:0000259" key="2">
    <source>
        <dbReference type="Pfam" id="PF07589"/>
    </source>
</evidence>
<dbReference type="KEGG" id="slac:SKTS_16380"/>
<accession>A0A6F8VCR6</accession>
<dbReference type="Pfam" id="PF07589">
    <property type="entry name" value="PEP-CTERM"/>
    <property type="match status" value="1"/>
</dbReference>
<dbReference type="EMBL" id="AP022853">
    <property type="protein sequence ID" value="BCB26752.1"/>
    <property type="molecule type" value="Genomic_DNA"/>
</dbReference>
<evidence type="ECO:0000313" key="4">
    <source>
        <dbReference type="Proteomes" id="UP000502260"/>
    </source>
</evidence>
<evidence type="ECO:0000313" key="3">
    <source>
        <dbReference type="EMBL" id="BCB26752.1"/>
    </source>
</evidence>
<name>A0A6F8VCR6_9PROT</name>
<feature type="domain" description="Ice-binding protein C-terminal" evidence="2">
    <location>
        <begin position="216"/>
        <end position="238"/>
    </location>
</feature>
<proteinExistence type="predicted"/>
<keyword evidence="4" id="KW-1185">Reference proteome</keyword>
<dbReference type="AlphaFoldDB" id="A0A6F8VCR6"/>
<sequence>MKLKKLSTATAFAAALLASSSAFAVAITPTVSFNPGATLNTTGLSTYTTSGAQMAGMTVTAYFSGGSSETVIWAAGANPAGAATGTAWSLGFAGVTTFSPSWELLTSANLTNSITRVVIDGRTGDTIFDTILDPETTPGSARGTAFSSVDGPAGLNVAATYMNQVALNGTVYGDLFTVLDIGFSAVTGAAGGLGANSSLIFTADTDNTAIQGDLNPIPEPATMALLGLGLLGLGFMRRRA</sequence>
<dbReference type="Proteomes" id="UP000502260">
    <property type="component" value="Chromosome"/>
</dbReference>
<feature type="signal peptide" evidence="1">
    <location>
        <begin position="1"/>
        <end position="24"/>
    </location>
</feature>
<dbReference type="RefSeq" id="WP_173063111.1">
    <property type="nucleotide sequence ID" value="NZ_AP022853.1"/>
</dbReference>
<protein>
    <recommendedName>
        <fullName evidence="2">Ice-binding protein C-terminal domain-containing protein</fullName>
    </recommendedName>
</protein>
<dbReference type="NCBIfam" id="TIGR02595">
    <property type="entry name" value="PEP_CTERM"/>
    <property type="match status" value="1"/>
</dbReference>